<proteinExistence type="predicted"/>
<dbReference type="AlphaFoldDB" id="A0A520KX78"/>
<dbReference type="GO" id="GO:0008218">
    <property type="term" value="P:bioluminescence"/>
    <property type="evidence" value="ECO:0007669"/>
    <property type="project" value="InterPro"/>
</dbReference>
<feature type="domain" description="Acyl-protein synthetase LuxE" evidence="1">
    <location>
        <begin position="50"/>
        <end position="139"/>
    </location>
</feature>
<reference evidence="2 3" key="1">
    <citation type="journal article" date="2019" name="Nat. Microbiol.">
        <title>Wide diversity of methane and short-chain alkane metabolisms in uncultured archaea.</title>
        <authorList>
            <person name="Borrel G."/>
            <person name="Adam P.S."/>
            <person name="McKay L.J."/>
            <person name="Chen L.X."/>
            <person name="Sierra-Garcia I.N."/>
            <person name="Sieber C.M."/>
            <person name="Letourneur Q."/>
            <person name="Ghozlane A."/>
            <person name="Andersen G.L."/>
            <person name="Li W.J."/>
            <person name="Hallam S.J."/>
            <person name="Muyzer G."/>
            <person name="de Oliveira V.M."/>
            <person name="Inskeep W.P."/>
            <person name="Banfield J.F."/>
            <person name="Gribaldo S."/>
        </authorList>
    </citation>
    <scope>NUCLEOTIDE SEQUENCE [LARGE SCALE GENOMIC DNA]</scope>
    <source>
        <strain evidence="2">NM1b</strain>
    </source>
</reference>
<dbReference type="InterPro" id="IPR007534">
    <property type="entry name" value="LuxE"/>
</dbReference>
<organism evidence="2 3">
    <name type="scientific">Candidatus Methanolliviera hydrocarbonicum</name>
    <dbReference type="NCBI Taxonomy" id="2491085"/>
    <lineage>
        <taxon>Archaea</taxon>
        <taxon>Methanobacteriati</taxon>
        <taxon>Methanobacteriota</taxon>
        <taxon>Candidatus Methanoliparia</taxon>
        <taxon>Candidatus Methanoliparales</taxon>
        <taxon>Candidatus Methanollivieraceae</taxon>
        <taxon>Candidatus Methanolliviera</taxon>
    </lineage>
</organism>
<comment type="caution">
    <text evidence="2">The sequence shown here is derived from an EMBL/GenBank/DDBJ whole genome shotgun (WGS) entry which is preliminary data.</text>
</comment>
<evidence type="ECO:0000259" key="1">
    <source>
        <dbReference type="Pfam" id="PF04443"/>
    </source>
</evidence>
<feature type="domain" description="Acyl-protein synthetase LuxE" evidence="1">
    <location>
        <begin position="223"/>
        <end position="421"/>
    </location>
</feature>
<gene>
    <name evidence="2" type="ORF">EF807_05640</name>
</gene>
<dbReference type="Pfam" id="PF04443">
    <property type="entry name" value="LuxE"/>
    <property type="match status" value="2"/>
</dbReference>
<dbReference type="Gene3D" id="3.40.50.12780">
    <property type="entry name" value="N-terminal domain of ligase-like"/>
    <property type="match status" value="1"/>
</dbReference>
<dbReference type="Proteomes" id="UP000320766">
    <property type="component" value="Unassembled WGS sequence"/>
</dbReference>
<name>A0A520KX78_9EURY</name>
<sequence length="457" mass="52226">MKYPKDLIASLPFEKISTAALDQRYILAKRGGDYITQLCTHPRYGHVKREELRELQFKAVKQSFIHHYNNCSFYRNYCRDIGVIPDDVRGFEDVVNLVPQIPAETFKKGGILSVPIDSLIGVVTTSGINGNPAYLPRDMPSMVKVAELSIRLLINVYLPLTSKKLEITPRETAEYALKNCALELFTPTWEESSTWLVQLLKLPISLSDLIGVRHHFHLKNFKFDPKKTLEKIKERNRENKMMVFWAFPYIIGALMDYMDDAKERLELDPTGKNLCVMVLNGGWKTLEGKKVDKDKFEKRVEEHFDINRDWIIDTYGFGEANFGAADALCPERRMHVVTQAPIAVTRDPDTLEVQEYGEEGLLSVWDPTMNSYPAFVITDDIVKITDIYECPACGRISQDIEFKGRAGKAELRSCALKVQQLLCGESIDLLEKFRVKDVIRIGVGYRFGDELKPTIDD</sequence>
<accession>A0A520KX78</accession>
<protein>
    <recommendedName>
        <fullName evidence="1">Acyl-protein synthetase LuxE domain-containing protein</fullName>
    </recommendedName>
</protein>
<evidence type="ECO:0000313" key="2">
    <source>
        <dbReference type="EMBL" id="RZN68635.1"/>
    </source>
</evidence>
<evidence type="ECO:0000313" key="3">
    <source>
        <dbReference type="Proteomes" id="UP000320766"/>
    </source>
</evidence>
<dbReference type="InterPro" id="IPR042099">
    <property type="entry name" value="ANL_N_sf"/>
</dbReference>
<dbReference type="EMBL" id="RXIL01000101">
    <property type="protein sequence ID" value="RZN68635.1"/>
    <property type="molecule type" value="Genomic_DNA"/>
</dbReference>